<dbReference type="GO" id="GO:0005737">
    <property type="term" value="C:cytoplasm"/>
    <property type="evidence" value="ECO:0007669"/>
    <property type="project" value="UniProtKB-SubCell"/>
</dbReference>
<dbReference type="RefSeq" id="WP_015752449.1">
    <property type="nucleotide sequence ID" value="NC_013223.1"/>
</dbReference>
<dbReference type="eggNOG" id="COG0806">
    <property type="taxonomic scope" value="Bacteria"/>
</dbReference>
<comment type="subcellular location">
    <subcellularLocation>
        <location evidence="5">Cytoplasm</location>
    </subcellularLocation>
</comment>
<dbReference type="OrthoDB" id="5381335at2"/>
<evidence type="ECO:0000259" key="6">
    <source>
        <dbReference type="Pfam" id="PF01782"/>
    </source>
</evidence>
<evidence type="ECO:0000313" key="9">
    <source>
        <dbReference type="Proteomes" id="UP000001052"/>
    </source>
</evidence>
<dbReference type="STRING" id="485915.Dret_2023"/>
<dbReference type="AlphaFoldDB" id="C8X433"/>
<dbReference type="GO" id="GO:0005840">
    <property type="term" value="C:ribosome"/>
    <property type="evidence" value="ECO:0007669"/>
    <property type="project" value="InterPro"/>
</dbReference>
<sequence>MGKIRLVPIGRIAKPLGLRGEVCLEPHADFPFVFASLERIYLQFERRRPKPYAVLSHRVHKGRDVLLLHGIEGRDAAESIRGREVLARARDLPEPDDAVLLRQDLPGCRVELEDGAWVGEVLEVQDNRAQDVWVILGPQGQEILFPVCEAFVLDVDLERRVVVIRPPEGLLDLYLHNGDDTR</sequence>
<evidence type="ECO:0000256" key="2">
    <source>
        <dbReference type="ARBA" id="ARBA00022517"/>
    </source>
</evidence>
<keyword evidence="2 5" id="KW-0690">Ribosome biogenesis</keyword>
<accession>C8X433</accession>
<name>C8X433_DESRD</name>
<dbReference type="Proteomes" id="UP000001052">
    <property type="component" value="Chromosome"/>
</dbReference>
<evidence type="ECO:0000256" key="5">
    <source>
        <dbReference type="HAMAP-Rule" id="MF_00014"/>
    </source>
</evidence>
<dbReference type="SUPFAM" id="SSF50346">
    <property type="entry name" value="PRC-barrel domain"/>
    <property type="match status" value="1"/>
</dbReference>
<dbReference type="NCBIfam" id="TIGR02273">
    <property type="entry name" value="16S_RimM"/>
    <property type="match status" value="1"/>
</dbReference>
<comment type="subunit">
    <text evidence="5">Binds ribosomal protein uS19.</text>
</comment>
<reference evidence="9" key="1">
    <citation type="submission" date="2009-09" db="EMBL/GenBank/DDBJ databases">
        <title>The complete chromosome of Desulfohalobium retbaense DSM 5692.</title>
        <authorList>
            <consortium name="US DOE Joint Genome Institute (JGI-PGF)"/>
            <person name="Lucas S."/>
            <person name="Copeland A."/>
            <person name="Lapidus A."/>
            <person name="Glavina del Rio T."/>
            <person name="Dalin E."/>
            <person name="Tice H."/>
            <person name="Bruce D."/>
            <person name="Goodwin L."/>
            <person name="Pitluck S."/>
            <person name="Kyrpides N."/>
            <person name="Mavromatis K."/>
            <person name="Ivanova N."/>
            <person name="Mikhailova N."/>
            <person name="Munk A.C."/>
            <person name="Brettin T."/>
            <person name="Detter J.C."/>
            <person name="Han C."/>
            <person name="Tapia R."/>
            <person name="Larimer F."/>
            <person name="Land M."/>
            <person name="Hauser L."/>
            <person name="Markowitz V."/>
            <person name="Cheng J.-F."/>
            <person name="Hugenholtz P."/>
            <person name="Woyke T."/>
            <person name="Wu D."/>
            <person name="Spring S."/>
            <person name="Klenk H.-P."/>
            <person name="Eisen J.A."/>
        </authorList>
    </citation>
    <scope>NUCLEOTIDE SEQUENCE [LARGE SCALE GENOMIC DNA]</scope>
    <source>
        <strain evidence="9">DSM 5692</strain>
    </source>
</reference>
<dbReference type="InterPro" id="IPR011033">
    <property type="entry name" value="PRC_barrel-like_sf"/>
</dbReference>
<proteinExistence type="inferred from homology"/>
<dbReference type="GO" id="GO:0043022">
    <property type="term" value="F:ribosome binding"/>
    <property type="evidence" value="ECO:0007669"/>
    <property type="project" value="InterPro"/>
</dbReference>
<reference evidence="8 9" key="2">
    <citation type="journal article" date="2010" name="Stand. Genomic Sci.">
        <title>Complete genome sequence of Desulfohalobium retbaense type strain (HR(100)).</title>
        <authorList>
            <person name="Spring S."/>
            <person name="Nolan M."/>
            <person name="Lapidus A."/>
            <person name="Glavina Del Rio T."/>
            <person name="Copeland A."/>
            <person name="Tice H."/>
            <person name="Cheng J.F."/>
            <person name="Lucas S."/>
            <person name="Land M."/>
            <person name="Chen F."/>
            <person name="Bruce D."/>
            <person name="Goodwin L."/>
            <person name="Pitluck S."/>
            <person name="Ivanova N."/>
            <person name="Mavromatis K."/>
            <person name="Mikhailova N."/>
            <person name="Pati A."/>
            <person name="Chen A."/>
            <person name="Palaniappan K."/>
            <person name="Hauser L."/>
            <person name="Chang Y.J."/>
            <person name="Jeffries C.D."/>
            <person name="Munk C."/>
            <person name="Kiss H."/>
            <person name="Chain P."/>
            <person name="Han C."/>
            <person name="Brettin T."/>
            <person name="Detter J.C."/>
            <person name="Schuler E."/>
            <person name="Goker M."/>
            <person name="Rohde M."/>
            <person name="Bristow J."/>
            <person name="Eisen J.A."/>
            <person name="Markowitz V."/>
            <person name="Hugenholtz P."/>
            <person name="Kyrpides N.C."/>
            <person name="Klenk H.P."/>
        </authorList>
    </citation>
    <scope>NUCLEOTIDE SEQUENCE [LARGE SCALE GENOMIC DNA]</scope>
    <source>
        <strain evidence="8 9">DSM 5692</strain>
    </source>
</reference>
<dbReference type="GO" id="GO:0042274">
    <property type="term" value="P:ribosomal small subunit biogenesis"/>
    <property type="evidence" value="ECO:0007669"/>
    <property type="project" value="UniProtKB-UniRule"/>
</dbReference>
<evidence type="ECO:0000256" key="1">
    <source>
        <dbReference type="ARBA" id="ARBA00022490"/>
    </source>
</evidence>
<dbReference type="InterPro" id="IPR036976">
    <property type="entry name" value="RimM_N_sf"/>
</dbReference>
<dbReference type="SUPFAM" id="SSF50447">
    <property type="entry name" value="Translation proteins"/>
    <property type="match status" value="1"/>
</dbReference>
<keyword evidence="1 5" id="KW-0963">Cytoplasm</keyword>
<dbReference type="InterPro" id="IPR009000">
    <property type="entry name" value="Transl_B-barrel_sf"/>
</dbReference>
<dbReference type="Pfam" id="PF24986">
    <property type="entry name" value="PRC_RimM"/>
    <property type="match status" value="1"/>
</dbReference>
<dbReference type="Gene3D" id="2.30.30.240">
    <property type="entry name" value="PRC-barrel domain"/>
    <property type="match status" value="1"/>
</dbReference>
<gene>
    <name evidence="5" type="primary">rimM</name>
    <name evidence="8" type="ordered locus">Dret_2023</name>
</gene>
<feature type="domain" description="RimM N-terminal" evidence="6">
    <location>
        <begin position="9"/>
        <end position="89"/>
    </location>
</feature>
<dbReference type="HAMAP" id="MF_00014">
    <property type="entry name" value="Ribosome_mat_RimM"/>
    <property type="match status" value="1"/>
</dbReference>
<keyword evidence="9" id="KW-1185">Reference proteome</keyword>
<dbReference type="Pfam" id="PF01782">
    <property type="entry name" value="RimM"/>
    <property type="match status" value="1"/>
</dbReference>
<comment type="domain">
    <text evidence="5">The PRC barrel domain binds ribosomal protein uS19.</text>
</comment>
<dbReference type="InterPro" id="IPR011961">
    <property type="entry name" value="RimM"/>
</dbReference>
<evidence type="ECO:0000313" key="8">
    <source>
        <dbReference type="EMBL" id="ACV69307.1"/>
    </source>
</evidence>
<evidence type="ECO:0000259" key="7">
    <source>
        <dbReference type="Pfam" id="PF24986"/>
    </source>
</evidence>
<evidence type="ECO:0000256" key="3">
    <source>
        <dbReference type="ARBA" id="ARBA00022552"/>
    </source>
</evidence>
<dbReference type="EMBL" id="CP001734">
    <property type="protein sequence ID" value="ACV69307.1"/>
    <property type="molecule type" value="Genomic_DNA"/>
</dbReference>
<keyword evidence="3 5" id="KW-0698">rRNA processing</keyword>
<dbReference type="PANTHER" id="PTHR33692">
    <property type="entry name" value="RIBOSOME MATURATION FACTOR RIMM"/>
    <property type="match status" value="1"/>
</dbReference>
<keyword evidence="4 5" id="KW-0143">Chaperone</keyword>
<evidence type="ECO:0000256" key="4">
    <source>
        <dbReference type="ARBA" id="ARBA00023186"/>
    </source>
</evidence>
<organism evidence="8 9">
    <name type="scientific">Desulfohalobium retbaense (strain ATCC 49708 / DSM 5692 / JCM 16813 / HR100)</name>
    <dbReference type="NCBI Taxonomy" id="485915"/>
    <lineage>
        <taxon>Bacteria</taxon>
        <taxon>Pseudomonadati</taxon>
        <taxon>Thermodesulfobacteriota</taxon>
        <taxon>Desulfovibrionia</taxon>
        <taxon>Desulfovibrionales</taxon>
        <taxon>Desulfohalobiaceae</taxon>
        <taxon>Desulfohalobium</taxon>
    </lineage>
</organism>
<dbReference type="InterPro" id="IPR002676">
    <property type="entry name" value="RimM_N"/>
</dbReference>
<dbReference type="InterPro" id="IPR056792">
    <property type="entry name" value="PRC_RimM"/>
</dbReference>
<dbReference type="HOGENOM" id="CLU_077636_0_1_7"/>
<dbReference type="GO" id="GO:0006364">
    <property type="term" value="P:rRNA processing"/>
    <property type="evidence" value="ECO:0007669"/>
    <property type="project" value="UniProtKB-UniRule"/>
</dbReference>
<dbReference type="Gene3D" id="2.40.30.60">
    <property type="entry name" value="RimM"/>
    <property type="match status" value="1"/>
</dbReference>
<dbReference type="PANTHER" id="PTHR33692:SF1">
    <property type="entry name" value="RIBOSOME MATURATION FACTOR RIMM"/>
    <property type="match status" value="1"/>
</dbReference>
<protein>
    <recommendedName>
        <fullName evidence="5">Ribosome maturation factor RimM</fullName>
    </recommendedName>
</protein>
<comment type="similarity">
    <text evidence="5">Belongs to the RimM family.</text>
</comment>
<dbReference type="KEGG" id="drt:Dret_2023"/>
<feature type="domain" description="Ribosome maturation factor RimM PRC barrel" evidence="7">
    <location>
        <begin position="103"/>
        <end position="170"/>
    </location>
</feature>
<comment type="function">
    <text evidence="5">An accessory protein needed during the final step in the assembly of 30S ribosomal subunit, possibly for assembly of the head region. Essential for efficient processing of 16S rRNA. May be needed both before and after RbfA during the maturation of 16S rRNA. It has affinity for free ribosomal 30S subunits but not for 70S ribosomes.</text>
</comment>